<keyword evidence="6" id="KW-0804">Transcription</keyword>
<evidence type="ECO:0000313" key="8">
    <source>
        <dbReference type="EMBL" id="RMC37201.1"/>
    </source>
</evidence>
<dbReference type="InterPro" id="IPR002481">
    <property type="entry name" value="FUR"/>
</dbReference>
<dbReference type="OrthoDB" id="9801127at2"/>
<dbReference type="EMBL" id="QOKZ01000001">
    <property type="protein sequence ID" value="RMC37201.1"/>
    <property type="molecule type" value="Genomic_DNA"/>
</dbReference>
<feature type="binding site" evidence="7">
    <location>
        <position position="110"/>
    </location>
    <ligand>
        <name>Zn(2+)</name>
        <dbReference type="ChEBI" id="CHEBI:29105"/>
    </ligand>
</feature>
<evidence type="ECO:0000313" key="9">
    <source>
        <dbReference type="Proteomes" id="UP000273516"/>
    </source>
</evidence>
<evidence type="ECO:0000256" key="2">
    <source>
        <dbReference type="ARBA" id="ARBA00022491"/>
    </source>
</evidence>
<evidence type="ECO:0000256" key="7">
    <source>
        <dbReference type="PIRSR" id="PIRSR602481-1"/>
    </source>
</evidence>
<dbReference type="Pfam" id="PF01475">
    <property type="entry name" value="FUR"/>
    <property type="match status" value="1"/>
</dbReference>
<comment type="caution">
    <text evidence="8">The sequence shown here is derived from an EMBL/GenBank/DDBJ whole genome shotgun (WGS) entry which is preliminary data.</text>
</comment>
<dbReference type="GO" id="GO:0045892">
    <property type="term" value="P:negative regulation of DNA-templated transcription"/>
    <property type="evidence" value="ECO:0007669"/>
    <property type="project" value="TreeGrafter"/>
</dbReference>
<keyword evidence="3 7" id="KW-0862">Zinc</keyword>
<dbReference type="GO" id="GO:0005829">
    <property type="term" value="C:cytosol"/>
    <property type="evidence" value="ECO:0007669"/>
    <property type="project" value="TreeGrafter"/>
</dbReference>
<evidence type="ECO:0000256" key="4">
    <source>
        <dbReference type="ARBA" id="ARBA00023015"/>
    </source>
</evidence>
<evidence type="ECO:0000256" key="1">
    <source>
        <dbReference type="ARBA" id="ARBA00007957"/>
    </source>
</evidence>
<dbReference type="Gene3D" id="3.30.1490.190">
    <property type="match status" value="1"/>
</dbReference>
<dbReference type="InterPro" id="IPR036388">
    <property type="entry name" value="WH-like_DNA-bd_sf"/>
</dbReference>
<reference evidence="8 9" key="1">
    <citation type="submission" date="2018-07" db="EMBL/GenBank/DDBJ databases">
        <authorList>
            <person name="Zhang Y."/>
            <person name="Wang L."/>
            <person name="Ma S."/>
        </authorList>
    </citation>
    <scope>NUCLEOTIDE SEQUENCE [LARGE SCALE GENOMIC DNA]</scope>
    <source>
        <strain evidence="8 9">4-2</strain>
    </source>
</reference>
<evidence type="ECO:0000256" key="6">
    <source>
        <dbReference type="ARBA" id="ARBA00023163"/>
    </source>
</evidence>
<sequence length="169" mass="18369">MLNSGLTPAKSLSIEVAERICAERGARFTPLRRTALEVLLEFNGPVSAYDFLPALAQRLGRRLAPPTAYRALGFLLEQGFICRIETRNAFTLATHLEDRNAGVFFLCDHCGATVEVDADGITELLAGRAAALGFEVGRRIVELQGICADCRYTTAAVEGQSQVVRGRRA</sequence>
<keyword evidence="7" id="KW-0479">Metal-binding</keyword>
<dbReference type="PANTHER" id="PTHR33202:SF6">
    <property type="entry name" value="ZINC UPTAKE REGULATION PROTEIN"/>
    <property type="match status" value="1"/>
</dbReference>
<organism evidence="8 9">
    <name type="scientific">Paracoccus alkanivorans</name>
    <dbReference type="NCBI Taxonomy" id="2116655"/>
    <lineage>
        <taxon>Bacteria</taxon>
        <taxon>Pseudomonadati</taxon>
        <taxon>Pseudomonadota</taxon>
        <taxon>Alphaproteobacteria</taxon>
        <taxon>Rhodobacterales</taxon>
        <taxon>Paracoccaceae</taxon>
        <taxon>Paracoccus</taxon>
    </lineage>
</organism>
<name>A0A3M0MHT5_9RHOB</name>
<dbReference type="GO" id="GO:0008270">
    <property type="term" value="F:zinc ion binding"/>
    <property type="evidence" value="ECO:0007669"/>
    <property type="project" value="TreeGrafter"/>
</dbReference>
<feature type="binding site" evidence="7">
    <location>
        <position position="150"/>
    </location>
    <ligand>
        <name>Zn(2+)</name>
        <dbReference type="ChEBI" id="CHEBI:29105"/>
    </ligand>
</feature>
<dbReference type="SUPFAM" id="SSF46785">
    <property type="entry name" value="Winged helix' DNA-binding domain"/>
    <property type="match status" value="1"/>
</dbReference>
<dbReference type="GO" id="GO:1900376">
    <property type="term" value="P:regulation of secondary metabolite biosynthetic process"/>
    <property type="evidence" value="ECO:0007669"/>
    <property type="project" value="TreeGrafter"/>
</dbReference>
<comment type="cofactor">
    <cofactor evidence="7">
        <name>Zn(2+)</name>
        <dbReference type="ChEBI" id="CHEBI:29105"/>
    </cofactor>
    <text evidence="7">Binds 1 zinc ion per subunit.</text>
</comment>
<dbReference type="InterPro" id="IPR036390">
    <property type="entry name" value="WH_DNA-bd_sf"/>
</dbReference>
<dbReference type="AlphaFoldDB" id="A0A3M0MHT5"/>
<evidence type="ECO:0000256" key="5">
    <source>
        <dbReference type="ARBA" id="ARBA00023125"/>
    </source>
</evidence>
<dbReference type="GO" id="GO:0000976">
    <property type="term" value="F:transcription cis-regulatory region binding"/>
    <property type="evidence" value="ECO:0007669"/>
    <property type="project" value="TreeGrafter"/>
</dbReference>
<keyword evidence="9" id="KW-1185">Reference proteome</keyword>
<feature type="binding site" evidence="7">
    <location>
        <position position="107"/>
    </location>
    <ligand>
        <name>Zn(2+)</name>
        <dbReference type="ChEBI" id="CHEBI:29105"/>
    </ligand>
</feature>
<gene>
    <name evidence="8" type="ORF">C9E81_00065</name>
</gene>
<keyword evidence="2" id="KW-0678">Repressor</keyword>
<dbReference type="Proteomes" id="UP000273516">
    <property type="component" value="Unassembled WGS sequence"/>
</dbReference>
<accession>A0A3M0MHT5</accession>
<dbReference type="PANTHER" id="PTHR33202">
    <property type="entry name" value="ZINC UPTAKE REGULATION PROTEIN"/>
    <property type="match status" value="1"/>
</dbReference>
<feature type="binding site" evidence="7">
    <location>
        <position position="147"/>
    </location>
    <ligand>
        <name>Zn(2+)</name>
        <dbReference type="ChEBI" id="CHEBI:29105"/>
    </ligand>
</feature>
<dbReference type="GO" id="GO:0003700">
    <property type="term" value="F:DNA-binding transcription factor activity"/>
    <property type="evidence" value="ECO:0007669"/>
    <property type="project" value="InterPro"/>
</dbReference>
<dbReference type="InterPro" id="IPR043135">
    <property type="entry name" value="Fur_C"/>
</dbReference>
<protein>
    <submittedName>
        <fullName evidence="8">Transcriptional repressor</fullName>
    </submittedName>
</protein>
<keyword evidence="5" id="KW-0238">DNA-binding</keyword>
<evidence type="ECO:0000256" key="3">
    <source>
        <dbReference type="ARBA" id="ARBA00022833"/>
    </source>
</evidence>
<proteinExistence type="inferred from homology"/>
<comment type="similarity">
    <text evidence="1">Belongs to the Fur family.</text>
</comment>
<keyword evidence="4" id="KW-0805">Transcription regulation</keyword>
<dbReference type="Gene3D" id="1.10.10.10">
    <property type="entry name" value="Winged helix-like DNA-binding domain superfamily/Winged helix DNA-binding domain"/>
    <property type="match status" value="1"/>
</dbReference>